<comment type="caution">
    <text evidence="9">The sequence shown here is derived from an EMBL/GenBank/DDBJ whole genome shotgun (WGS) entry which is preliminary data.</text>
</comment>
<dbReference type="SMART" id="SM00382">
    <property type="entry name" value="AAA"/>
    <property type="match status" value="1"/>
</dbReference>
<dbReference type="Gene3D" id="3.40.50.300">
    <property type="entry name" value="P-loop containing nucleotide triphosphate hydrolases"/>
    <property type="match status" value="1"/>
</dbReference>
<dbReference type="SUPFAM" id="SSF55781">
    <property type="entry name" value="GAF domain-like"/>
    <property type="match status" value="1"/>
</dbReference>
<dbReference type="Gene3D" id="1.10.8.60">
    <property type="match status" value="1"/>
</dbReference>
<keyword evidence="1" id="KW-0547">Nucleotide-binding</keyword>
<evidence type="ECO:0000256" key="7">
    <source>
        <dbReference type="ARBA" id="ARBA00023163"/>
    </source>
</evidence>
<keyword evidence="10" id="KW-1185">Reference proteome</keyword>
<dbReference type="OrthoDB" id="9805953at2"/>
<reference evidence="9 10" key="1">
    <citation type="submission" date="2018-04" db="EMBL/GenBank/DDBJ databases">
        <title>Genomic Encyclopedia of Archaeal and Bacterial Type Strains, Phase II (KMG-II): from individual species to whole genera.</title>
        <authorList>
            <person name="Goeker M."/>
        </authorList>
    </citation>
    <scope>NUCLEOTIDE SEQUENCE [LARGE SCALE GENOMIC DNA]</scope>
    <source>
        <strain evidence="9 10">DSM 21823</strain>
    </source>
</reference>
<dbReference type="PANTHER" id="PTHR32071">
    <property type="entry name" value="TRANSCRIPTIONAL REGULATORY PROTEIN"/>
    <property type="match status" value="1"/>
</dbReference>
<keyword evidence="4" id="KW-0805">Transcription regulation</keyword>
<dbReference type="SUPFAM" id="SSF46689">
    <property type="entry name" value="Homeodomain-like"/>
    <property type="match status" value="1"/>
</dbReference>
<organism evidence="9 10">
    <name type="scientific">Gemmobacter caeni</name>
    <dbReference type="NCBI Taxonomy" id="589035"/>
    <lineage>
        <taxon>Bacteria</taxon>
        <taxon>Pseudomonadati</taxon>
        <taxon>Pseudomonadota</taxon>
        <taxon>Alphaproteobacteria</taxon>
        <taxon>Rhodobacterales</taxon>
        <taxon>Paracoccaceae</taxon>
        <taxon>Gemmobacter</taxon>
    </lineage>
</organism>
<dbReference type="GO" id="GO:0005524">
    <property type="term" value="F:ATP binding"/>
    <property type="evidence" value="ECO:0007669"/>
    <property type="project" value="UniProtKB-KW"/>
</dbReference>
<dbReference type="Pfam" id="PF01590">
    <property type="entry name" value="GAF"/>
    <property type="match status" value="1"/>
</dbReference>
<dbReference type="PANTHER" id="PTHR32071:SF117">
    <property type="entry name" value="PTS-DEPENDENT DIHYDROXYACETONE KINASE OPERON REGULATORY PROTEIN-RELATED"/>
    <property type="match status" value="1"/>
</dbReference>
<keyword evidence="5" id="KW-0238">DNA-binding</keyword>
<evidence type="ECO:0000256" key="4">
    <source>
        <dbReference type="ARBA" id="ARBA00023015"/>
    </source>
</evidence>
<dbReference type="InterPro" id="IPR003018">
    <property type="entry name" value="GAF"/>
</dbReference>
<evidence type="ECO:0000259" key="8">
    <source>
        <dbReference type="PROSITE" id="PS50045"/>
    </source>
</evidence>
<dbReference type="PRINTS" id="PR01590">
    <property type="entry name" value="HTHFIS"/>
</dbReference>
<dbReference type="PROSITE" id="PS00676">
    <property type="entry name" value="SIGMA54_INTERACT_2"/>
    <property type="match status" value="1"/>
</dbReference>
<evidence type="ECO:0000256" key="2">
    <source>
        <dbReference type="ARBA" id="ARBA00022840"/>
    </source>
</evidence>
<dbReference type="GO" id="GO:0000160">
    <property type="term" value="P:phosphorelay signal transduction system"/>
    <property type="evidence" value="ECO:0007669"/>
    <property type="project" value="UniProtKB-KW"/>
</dbReference>
<keyword evidence="7" id="KW-0804">Transcription</keyword>
<keyword evidence="6" id="KW-0010">Activator</keyword>
<evidence type="ECO:0000313" key="9">
    <source>
        <dbReference type="EMBL" id="PTX49377.1"/>
    </source>
</evidence>
<evidence type="ECO:0000256" key="1">
    <source>
        <dbReference type="ARBA" id="ARBA00022741"/>
    </source>
</evidence>
<dbReference type="InterPro" id="IPR003593">
    <property type="entry name" value="AAA+_ATPase"/>
</dbReference>
<accession>A0A2T6B003</accession>
<dbReference type="Pfam" id="PF02954">
    <property type="entry name" value="HTH_8"/>
    <property type="match status" value="1"/>
</dbReference>
<dbReference type="Gene3D" id="1.10.10.60">
    <property type="entry name" value="Homeodomain-like"/>
    <property type="match status" value="1"/>
</dbReference>
<dbReference type="InterPro" id="IPR058031">
    <property type="entry name" value="AAA_lid_NorR"/>
</dbReference>
<dbReference type="InterPro" id="IPR009057">
    <property type="entry name" value="Homeodomain-like_sf"/>
</dbReference>
<dbReference type="InterPro" id="IPR025943">
    <property type="entry name" value="Sigma_54_int_dom_ATP-bd_2"/>
</dbReference>
<dbReference type="RefSeq" id="WP_158640690.1">
    <property type="nucleotide sequence ID" value="NZ_QBKP01000007.1"/>
</dbReference>
<dbReference type="EMBL" id="QBKP01000007">
    <property type="protein sequence ID" value="PTX49377.1"/>
    <property type="molecule type" value="Genomic_DNA"/>
</dbReference>
<dbReference type="Pfam" id="PF00158">
    <property type="entry name" value="Sigma54_activat"/>
    <property type="match status" value="1"/>
</dbReference>
<dbReference type="InterPro" id="IPR029016">
    <property type="entry name" value="GAF-like_dom_sf"/>
</dbReference>
<keyword evidence="2" id="KW-0067">ATP-binding</keyword>
<keyword evidence="3" id="KW-0902">Two-component regulatory system</keyword>
<dbReference type="Gene3D" id="3.30.450.40">
    <property type="match status" value="1"/>
</dbReference>
<name>A0A2T6B003_9RHOB</name>
<dbReference type="SUPFAM" id="SSF52540">
    <property type="entry name" value="P-loop containing nucleoside triphosphate hydrolases"/>
    <property type="match status" value="1"/>
</dbReference>
<gene>
    <name evidence="9" type="ORF">C8N34_10724</name>
</gene>
<dbReference type="GO" id="GO:0006355">
    <property type="term" value="P:regulation of DNA-templated transcription"/>
    <property type="evidence" value="ECO:0007669"/>
    <property type="project" value="InterPro"/>
</dbReference>
<evidence type="ECO:0000313" key="10">
    <source>
        <dbReference type="Proteomes" id="UP000244224"/>
    </source>
</evidence>
<dbReference type="Pfam" id="PF25601">
    <property type="entry name" value="AAA_lid_14"/>
    <property type="match status" value="1"/>
</dbReference>
<protein>
    <submittedName>
        <fullName evidence="9">Transcriptional regulator of acetoin/glycerol metabolism</fullName>
    </submittedName>
</protein>
<dbReference type="CDD" id="cd00009">
    <property type="entry name" value="AAA"/>
    <property type="match status" value="1"/>
</dbReference>
<dbReference type="GO" id="GO:0043565">
    <property type="term" value="F:sequence-specific DNA binding"/>
    <property type="evidence" value="ECO:0007669"/>
    <property type="project" value="InterPro"/>
</dbReference>
<dbReference type="AlphaFoldDB" id="A0A2T6B003"/>
<dbReference type="Proteomes" id="UP000244224">
    <property type="component" value="Unassembled WGS sequence"/>
</dbReference>
<evidence type="ECO:0000256" key="6">
    <source>
        <dbReference type="ARBA" id="ARBA00023159"/>
    </source>
</evidence>
<proteinExistence type="predicted"/>
<dbReference type="InterPro" id="IPR002078">
    <property type="entry name" value="Sigma_54_int"/>
</dbReference>
<dbReference type="InterPro" id="IPR002197">
    <property type="entry name" value="HTH_Fis"/>
</dbReference>
<sequence>MDLQTSALGRARQMLETQGRFPGGALPGDITESWLRSLSHGLDPLARSQRLILSEVEFNATRQTHADLIRFARPELELLYDQIAGSNFMIALGSPDGVVLDTLHDTQFAETEAGAQVIPGSVWSENLRGTNAMGVCIATGRPAQVYGGEHFLRAHGDVSCISAPIFDGAGRLAGVLDASSMSAVRQQHTAALVQMAASSIENSLIRSGHDRRIVLQFHPRPEYLGTLSMGVLVLDEDLTLHAINRRGEMFLTGFPRLLGESFDRIFEQPFAAIQQRLVEGETLRVRDRIGSAVSLRCVANRASFALARRLIPVVTEPGTAPARNLFRDVVIDDPALWQRLQALPDAAKRGAAIAITGETGTGKALIARLAHAASERSGPLVTLDGRMLAEGDFARVCLGSGTEPGLLQQAAGGTLFLDEVTDLPVVAQAALAGVLDIGEYRHPETGAVVRTDLRVVCATSAPAALSDLLPALRYRLEGFRLDLPPLRLRSDLAALAQRFARSVRPDARMTEAALARLAAHDWPGNLHELRAIVLQAMLMRPEGALEAQDFDALLPGAPARPVSSGATCCAQCAGVPWKADQCQNIRTVVARHEGNVSRAARVLGMSRTTIYKHLKDQAS</sequence>
<feature type="domain" description="Sigma-54 factor interaction" evidence="8">
    <location>
        <begin position="329"/>
        <end position="538"/>
    </location>
</feature>
<dbReference type="PROSITE" id="PS50045">
    <property type="entry name" value="SIGMA54_INTERACT_4"/>
    <property type="match status" value="1"/>
</dbReference>
<evidence type="ECO:0000256" key="3">
    <source>
        <dbReference type="ARBA" id="ARBA00023012"/>
    </source>
</evidence>
<evidence type="ECO:0000256" key="5">
    <source>
        <dbReference type="ARBA" id="ARBA00023125"/>
    </source>
</evidence>
<dbReference type="InterPro" id="IPR027417">
    <property type="entry name" value="P-loop_NTPase"/>
</dbReference>